<evidence type="ECO:0000313" key="2">
    <source>
        <dbReference type="Proteomes" id="UP000789920"/>
    </source>
</evidence>
<dbReference type="EMBL" id="CAJVQC010005433">
    <property type="protein sequence ID" value="CAG8554102.1"/>
    <property type="molecule type" value="Genomic_DNA"/>
</dbReference>
<evidence type="ECO:0000313" key="1">
    <source>
        <dbReference type="EMBL" id="CAG8554102.1"/>
    </source>
</evidence>
<proteinExistence type="predicted"/>
<accession>A0ACA9LXV2</accession>
<protein>
    <submittedName>
        <fullName evidence="1">12892_t:CDS:1</fullName>
    </submittedName>
</protein>
<reference evidence="1" key="1">
    <citation type="submission" date="2021-06" db="EMBL/GenBank/DDBJ databases">
        <authorList>
            <person name="Kallberg Y."/>
            <person name="Tangrot J."/>
            <person name="Rosling A."/>
        </authorList>
    </citation>
    <scope>NUCLEOTIDE SEQUENCE</scope>
    <source>
        <strain evidence="1">MA461A</strain>
    </source>
</reference>
<gene>
    <name evidence="1" type="ORF">RPERSI_LOCUS4083</name>
</gene>
<comment type="caution">
    <text evidence="1">The sequence shown here is derived from an EMBL/GenBank/DDBJ whole genome shotgun (WGS) entry which is preliminary data.</text>
</comment>
<keyword evidence="2" id="KW-1185">Reference proteome</keyword>
<sequence length="47" mass="5420">TNIRNEIRTRVDEGDKEHASTLVSSTLHKLMLKLPEINQKKCKALFL</sequence>
<organism evidence="1 2">
    <name type="scientific">Racocetra persica</name>
    <dbReference type="NCBI Taxonomy" id="160502"/>
    <lineage>
        <taxon>Eukaryota</taxon>
        <taxon>Fungi</taxon>
        <taxon>Fungi incertae sedis</taxon>
        <taxon>Mucoromycota</taxon>
        <taxon>Glomeromycotina</taxon>
        <taxon>Glomeromycetes</taxon>
        <taxon>Diversisporales</taxon>
        <taxon>Gigasporaceae</taxon>
        <taxon>Racocetra</taxon>
    </lineage>
</organism>
<feature type="non-terminal residue" evidence="1">
    <location>
        <position position="1"/>
    </location>
</feature>
<name>A0ACA9LXV2_9GLOM</name>
<dbReference type="Proteomes" id="UP000789920">
    <property type="component" value="Unassembled WGS sequence"/>
</dbReference>